<dbReference type="Pfam" id="PF14392">
    <property type="entry name" value="zf-CCHC_4"/>
    <property type="match status" value="1"/>
</dbReference>
<feature type="domain" description="Zinc knuckle CX2CX4HX4C" evidence="2">
    <location>
        <begin position="131"/>
        <end position="168"/>
    </location>
</feature>
<dbReference type="Pfam" id="PF14111">
    <property type="entry name" value="DUF4283"/>
    <property type="match status" value="1"/>
</dbReference>
<sequence length="181" mass="21299">MEEGLANLHLLDEEEEAFHEEDSAVDRSYQFCLVGRYLTDSVGHFPSLRNTMTDLWHSIGEIYISDIGDKRILFQFFHAVDVQRMLFGTPWFFNNHLLILHEIQWGEDPLVVLLFLSEFWVQIHDLSPGKKNIQTEKERTVYARFRYEKLSLFCFICSKLGYGESFCQFCTRLDPSKIVFG</sequence>
<dbReference type="Proteomes" id="UP000828251">
    <property type="component" value="Unassembled WGS sequence"/>
</dbReference>
<proteinExistence type="predicted"/>
<dbReference type="AlphaFoldDB" id="A0A9D3UDC6"/>
<evidence type="ECO:0000313" key="4">
    <source>
        <dbReference type="Proteomes" id="UP000828251"/>
    </source>
</evidence>
<dbReference type="PANTHER" id="PTHR31286">
    <property type="entry name" value="GLYCINE-RICH CELL WALL STRUCTURAL PROTEIN 1.8-LIKE"/>
    <property type="match status" value="1"/>
</dbReference>
<dbReference type="InterPro" id="IPR025836">
    <property type="entry name" value="Zn_knuckle_CX2CX4HX4C"/>
</dbReference>
<accession>A0A9D3UDC6</accession>
<comment type="caution">
    <text evidence="3">The sequence shown here is derived from an EMBL/GenBank/DDBJ whole genome shotgun (WGS) entry which is preliminary data.</text>
</comment>
<evidence type="ECO:0008006" key="5">
    <source>
        <dbReference type="Google" id="ProtNLM"/>
    </source>
</evidence>
<reference evidence="3 4" key="1">
    <citation type="journal article" date="2021" name="Plant Biotechnol. J.">
        <title>Multi-omics assisted identification of the key and species-specific regulatory components of drought-tolerant mechanisms in Gossypium stocksii.</title>
        <authorList>
            <person name="Yu D."/>
            <person name="Ke L."/>
            <person name="Zhang D."/>
            <person name="Wu Y."/>
            <person name="Sun Y."/>
            <person name="Mei J."/>
            <person name="Sun J."/>
            <person name="Sun Y."/>
        </authorList>
    </citation>
    <scope>NUCLEOTIDE SEQUENCE [LARGE SCALE GENOMIC DNA]</scope>
    <source>
        <strain evidence="4">cv. E1</strain>
        <tissue evidence="3">Leaf</tissue>
    </source>
</reference>
<protein>
    <recommendedName>
        <fullName evidence="5">DUF4283 domain-containing protein</fullName>
    </recommendedName>
</protein>
<dbReference type="InterPro" id="IPR025558">
    <property type="entry name" value="DUF4283"/>
</dbReference>
<keyword evidence="4" id="KW-1185">Reference proteome</keyword>
<feature type="domain" description="DUF4283" evidence="1">
    <location>
        <begin position="30"/>
        <end position="102"/>
    </location>
</feature>
<name>A0A9D3UDC6_9ROSI</name>
<organism evidence="3 4">
    <name type="scientific">Gossypium stocksii</name>
    <dbReference type="NCBI Taxonomy" id="47602"/>
    <lineage>
        <taxon>Eukaryota</taxon>
        <taxon>Viridiplantae</taxon>
        <taxon>Streptophyta</taxon>
        <taxon>Embryophyta</taxon>
        <taxon>Tracheophyta</taxon>
        <taxon>Spermatophyta</taxon>
        <taxon>Magnoliopsida</taxon>
        <taxon>eudicotyledons</taxon>
        <taxon>Gunneridae</taxon>
        <taxon>Pentapetalae</taxon>
        <taxon>rosids</taxon>
        <taxon>malvids</taxon>
        <taxon>Malvales</taxon>
        <taxon>Malvaceae</taxon>
        <taxon>Malvoideae</taxon>
        <taxon>Gossypium</taxon>
    </lineage>
</organism>
<dbReference type="EMBL" id="JAIQCV010000012">
    <property type="protein sequence ID" value="KAH1038390.1"/>
    <property type="molecule type" value="Genomic_DNA"/>
</dbReference>
<dbReference type="OrthoDB" id="999237at2759"/>
<gene>
    <name evidence="3" type="ORF">J1N35_040133</name>
</gene>
<evidence type="ECO:0000313" key="3">
    <source>
        <dbReference type="EMBL" id="KAH1038390.1"/>
    </source>
</evidence>
<evidence type="ECO:0000259" key="2">
    <source>
        <dbReference type="Pfam" id="PF14392"/>
    </source>
</evidence>
<dbReference type="InterPro" id="IPR040256">
    <property type="entry name" value="At4g02000-like"/>
</dbReference>
<evidence type="ECO:0000259" key="1">
    <source>
        <dbReference type="Pfam" id="PF14111"/>
    </source>
</evidence>
<dbReference type="PANTHER" id="PTHR31286:SF153">
    <property type="entry name" value="DUF4283 DOMAIN PROTEIN"/>
    <property type="match status" value="1"/>
</dbReference>